<comment type="caution">
    <text evidence="2">The sequence shown here is derived from an EMBL/GenBank/DDBJ whole genome shotgun (WGS) entry which is preliminary data.</text>
</comment>
<feature type="region of interest" description="Disordered" evidence="1">
    <location>
        <begin position="1"/>
        <end position="98"/>
    </location>
</feature>
<accession>A0A4S1CGF0</accession>
<evidence type="ECO:0000256" key="1">
    <source>
        <dbReference type="SAM" id="MobiDB-lite"/>
    </source>
</evidence>
<keyword evidence="3" id="KW-1185">Reference proteome</keyword>
<feature type="compositionally biased region" description="Basic and acidic residues" evidence="1">
    <location>
        <begin position="69"/>
        <end position="83"/>
    </location>
</feature>
<protein>
    <submittedName>
        <fullName evidence="2">Uncharacterized protein</fullName>
    </submittedName>
</protein>
<dbReference type="EMBL" id="SRSC01000002">
    <property type="protein sequence ID" value="TGU72136.1"/>
    <property type="molecule type" value="Genomic_DNA"/>
</dbReference>
<gene>
    <name evidence="2" type="ORF">E4633_07410</name>
</gene>
<dbReference type="AlphaFoldDB" id="A0A4S1CGF0"/>
<evidence type="ECO:0000313" key="2">
    <source>
        <dbReference type="EMBL" id="TGU72136.1"/>
    </source>
</evidence>
<reference evidence="2 3" key="1">
    <citation type="submission" date="2019-04" db="EMBL/GenBank/DDBJ databases">
        <title>Geobacter oryzae sp. nov., ferric-reducing bacteria isolated from paddy soil.</title>
        <authorList>
            <person name="Xu Z."/>
            <person name="Masuda Y."/>
            <person name="Itoh H."/>
            <person name="Senoo K."/>
        </authorList>
    </citation>
    <scope>NUCLEOTIDE SEQUENCE [LARGE SCALE GENOMIC DNA]</scope>
    <source>
        <strain evidence="2 3">Red111</strain>
    </source>
</reference>
<evidence type="ECO:0000313" key="3">
    <source>
        <dbReference type="Proteomes" id="UP000306416"/>
    </source>
</evidence>
<organism evidence="2 3">
    <name type="scientific">Geomonas terrae</name>
    <dbReference type="NCBI Taxonomy" id="2562681"/>
    <lineage>
        <taxon>Bacteria</taxon>
        <taxon>Pseudomonadati</taxon>
        <taxon>Thermodesulfobacteriota</taxon>
        <taxon>Desulfuromonadia</taxon>
        <taxon>Geobacterales</taxon>
        <taxon>Geobacteraceae</taxon>
        <taxon>Geomonas</taxon>
    </lineage>
</organism>
<name>A0A4S1CGF0_9BACT</name>
<feature type="compositionally biased region" description="Polar residues" evidence="1">
    <location>
        <begin position="37"/>
        <end position="46"/>
    </location>
</feature>
<dbReference type="Proteomes" id="UP000306416">
    <property type="component" value="Unassembled WGS sequence"/>
</dbReference>
<proteinExistence type="predicted"/>
<dbReference type="RefSeq" id="WP_135869625.1">
    <property type="nucleotide sequence ID" value="NZ_SRSC01000002.1"/>
</dbReference>
<sequence length="98" mass="10854">MKRHIQSRSNAAEELDRQHQGAVGGQFLTRAGRNEYTDQGTISSRFESLDFTPGRDPAEGADIPLTSPLHERWAQGRPQRDPAEGPVISTDSPRRSAK</sequence>